<dbReference type="InterPro" id="IPR029044">
    <property type="entry name" value="Nucleotide-diphossugar_trans"/>
</dbReference>
<reference evidence="3 4" key="1">
    <citation type="journal article" date="2016" name="Nat. Commun.">
        <title>Thousands of microbial genomes shed light on interconnected biogeochemical processes in an aquifer system.</title>
        <authorList>
            <person name="Anantharaman K."/>
            <person name="Brown C.T."/>
            <person name="Hug L.A."/>
            <person name="Sharon I."/>
            <person name="Castelle C.J."/>
            <person name="Probst A.J."/>
            <person name="Thomas B.C."/>
            <person name="Singh A."/>
            <person name="Wilkins M.J."/>
            <person name="Karaoz U."/>
            <person name="Brodie E.L."/>
            <person name="Williams K.H."/>
            <person name="Hubbard S.S."/>
            <person name="Banfield J.F."/>
        </authorList>
    </citation>
    <scope>NUCLEOTIDE SEQUENCE [LARGE SCALE GENOMIC DNA]</scope>
</reference>
<comment type="caution">
    <text evidence="3">The sequence shown here is derived from an EMBL/GenBank/DDBJ whole genome shotgun (WGS) entry which is preliminary data.</text>
</comment>
<dbReference type="InterPro" id="IPR005835">
    <property type="entry name" value="NTP_transferase_dom"/>
</dbReference>
<dbReference type="GO" id="GO:0009298">
    <property type="term" value="P:GDP-mannose biosynthetic process"/>
    <property type="evidence" value="ECO:0007669"/>
    <property type="project" value="TreeGrafter"/>
</dbReference>
<dbReference type="Pfam" id="PF22640">
    <property type="entry name" value="ManC_GMP_beta-helix"/>
    <property type="match status" value="1"/>
</dbReference>
<evidence type="ECO:0000259" key="1">
    <source>
        <dbReference type="Pfam" id="PF00483"/>
    </source>
</evidence>
<dbReference type="Gene3D" id="3.90.550.10">
    <property type="entry name" value="Spore Coat Polysaccharide Biosynthesis Protein SpsA, Chain A"/>
    <property type="match status" value="1"/>
</dbReference>
<evidence type="ECO:0000313" key="3">
    <source>
        <dbReference type="EMBL" id="OGL82630.1"/>
    </source>
</evidence>
<sequence>MKIVILAGGSGTRLWPLSREQRPKQLIPLFGGKSLLQETVDRIRPLVPVSDIYLVVSNDFQVSEVRAQLPDISEKNILQEPMAKNTTAAICYGTAELVRRGYGDETMVVLSADHVIQNPEILLDALRRGEQFLEGQNNHLITIGVTPTYAETGYGYIKRGEEIAPGVYATDAFHEKPTKEIAEQYWQSGRHLWNTGIFMWKVKNILERLHLHSPTHKIITEAILNNTDLAAAYDSVPNIAIDYAICEKEKRLAVMPVNLEWRDIGNWLALKEHLQEGPGENIVMGQHVGINTKNCLIINKGDRLIATVGLEGFVIVDTGDALLICQEDRAQELRQLIDNLKDNDELNALL</sequence>
<dbReference type="PANTHER" id="PTHR46390">
    <property type="entry name" value="MANNOSE-1-PHOSPHATE GUANYLYLTRANSFERASE"/>
    <property type="match status" value="1"/>
</dbReference>
<dbReference type="GO" id="GO:0004475">
    <property type="term" value="F:mannose-1-phosphate guanylyltransferase (GTP) activity"/>
    <property type="evidence" value="ECO:0007669"/>
    <property type="project" value="InterPro"/>
</dbReference>
<dbReference type="InterPro" id="IPR051161">
    <property type="entry name" value="Mannose-6P_isomerase_type2"/>
</dbReference>
<proteinExistence type="predicted"/>
<organism evidence="3 4">
    <name type="scientific">Candidatus Uhrbacteria bacterium RIFCSPLOWO2_01_FULL_47_25</name>
    <dbReference type="NCBI Taxonomy" id="1802402"/>
    <lineage>
        <taxon>Bacteria</taxon>
        <taxon>Candidatus Uhriibacteriota</taxon>
    </lineage>
</organism>
<dbReference type="PANTHER" id="PTHR46390:SF1">
    <property type="entry name" value="MANNOSE-1-PHOSPHATE GUANYLYLTRANSFERASE"/>
    <property type="match status" value="1"/>
</dbReference>
<name>A0A1F7UWH1_9BACT</name>
<feature type="domain" description="MannoseP isomerase/GMP-like beta-helix" evidence="2">
    <location>
        <begin position="285"/>
        <end position="340"/>
    </location>
</feature>
<dbReference type="InterPro" id="IPR049577">
    <property type="entry name" value="GMPP_N"/>
</dbReference>
<feature type="domain" description="Nucleotidyl transferase" evidence="1">
    <location>
        <begin position="3"/>
        <end position="272"/>
    </location>
</feature>
<gene>
    <name evidence="3" type="ORF">A2936_04830</name>
</gene>
<dbReference type="Proteomes" id="UP000176846">
    <property type="component" value="Unassembled WGS sequence"/>
</dbReference>
<evidence type="ECO:0000259" key="2">
    <source>
        <dbReference type="Pfam" id="PF22640"/>
    </source>
</evidence>
<dbReference type="AlphaFoldDB" id="A0A1F7UWH1"/>
<dbReference type="Pfam" id="PF00483">
    <property type="entry name" value="NTP_transferase"/>
    <property type="match status" value="1"/>
</dbReference>
<dbReference type="CDD" id="cd02509">
    <property type="entry name" value="GDP-M1P_Guanylyltransferase"/>
    <property type="match status" value="1"/>
</dbReference>
<dbReference type="SUPFAM" id="SSF53448">
    <property type="entry name" value="Nucleotide-diphospho-sugar transferases"/>
    <property type="match status" value="1"/>
</dbReference>
<accession>A0A1F7UWH1</accession>
<dbReference type="InterPro" id="IPR054566">
    <property type="entry name" value="ManC/GMP-like_b-helix"/>
</dbReference>
<dbReference type="EMBL" id="MGEK01000015">
    <property type="protein sequence ID" value="OGL82630.1"/>
    <property type="molecule type" value="Genomic_DNA"/>
</dbReference>
<dbReference type="SUPFAM" id="SSF159283">
    <property type="entry name" value="Guanosine diphospho-D-mannose pyrophosphorylase/mannose-6-phosphate isomerase linker domain"/>
    <property type="match status" value="1"/>
</dbReference>
<evidence type="ECO:0000313" key="4">
    <source>
        <dbReference type="Proteomes" id="UP000176846"/>
    </source>
</evidence>
<protein>
    <submittedName>
        <fullName evidence="3">Uncharacterized protein</fullName>
    </submittedName>
</protein>